<comment type="subcellular location">
    <subcellularLocation>
        <location evidence="1 10">Cell outer membrane</location>
        <topology evidence="1 10">Multi-pass membrane protein</topology>
    </subcellularLocation>
</comment>
<evidence type="ECO:0000313" key="14">
    <source>
        <dbReference type="EMBL" id="MFD2257992.1"/>
    </source>
</evidence>
<evidence type="ECO:0000256" key="5">
    <source>
        <dbReference type="ARBA" id="ARBA00022729"/>
    </source>
</evidence>
<feature type="domain" description="TonB-dependent receptor plug" evidence="13">
    <location>
        <begin position="46"/>
        <end position="156"/>
    </location>
</feature>
<evidence type="ECO:0000256" key="10">
    <source>
        <dbReference type="PROSITE-ProRule" id="PRU01360"/>
    </source>
</evidence>
<dbReference type="InterPro" id="IPR000531">
    <property type="entry name" value="Beta-barrel_TonB"/>
</dbReference>
<feature type="domain" description="TonB-dependent receptor-like beta-barrel" evidence="12">
    <location>
        <begin position="245"/>
        <end position="647"/>
    </location>
</feature>
<keyword evidence="5" id="KW-0732">Signal</keyword>
<dbReference type="Pfam" id="PF00593">
    <property type="entry name" value="TonB_dep_Rec_b-barrel"/>
    <property type="match status" value="1"/>
</dbReference>
<keyword evidence="6 11" id="KW-0798">TonB box</keyword>
<dbReference type="Pfam" id="PF07715">
    <property type="entry name" value="Plug"/>
    <property type="match status" value="1"/>
</dbReference>
<dbReference type="PANTHER" id="PTHR30069:SF29">
    <property type="entry name" value="HEMOGLOBIN AND HEMOGLOBIN-HAPTOGLOBIN-BINDING PROTEIN 1-RELATED"/>
    <property type="match status" value="1"/>
</dbReference>
<dbReference type="PANTHER" id="PTHR30069">
    <property type="entry name" value="TONB-DEPENDENT OUTER MEMBRANE RECEPTOR"/>
    <property type="match status" value="1"/>
</dbReference>
<keyword evidence="15" id="KW-1185">Reference proteome</keyword>
<dbReference type="RefSeq" id="WP_386821424.1">
    <property type="nucleotide sequence ID" value="NZ_JBHUIT010000034.1"/>
</dbReference>
<gene>
    <name evidence="14" type="ORF">ACFSSA_15030</name>
</gene>
<protein>
    <submittedName>
        <fullName evidence="14">TonB-dependent receptor family protein</fullName>
    </submittedName>
</protein>
<comment type="similarity">
    <text evidence="10 11">Belongs to the TonB-dependent receptor family.</text>
</comment>
<keyword evidence="2 10" id="KW-0813">Transport</keyword>
<dbReference type="InterPro" id="IPR012910">
    <property type="entry name" value="Plug_dom"/>
</dbReference>
<organism evidence="14 15">
    <name type="scientific">Luteolibacter algae</name>
    <dbReference type="NCBI Taxonomy" id="454151"/>
    <lineage>
        <taxon>Bacteria</taxon>
        <taxon>Pseudomonadati</taxon>
        <taxon>Verrucomicrobiota</taxon>
        <taxon>Verrucomicrobiia</taxon>
        <taxon>Verrucomicrobiales</taxon>
        <taxon>Verrucomicrobiaceae</taxon>
        <taxon>Luteolibacter</taxon>
    </lineage>
</organism>
<dbReference type="PROSITE" id="PS52016">
    <property type="entry name" value="TONB_DEPENDENT_REC_3"/>
    <property type="match status" value="1"/>
</dbReference>
<dbReference type="PROSITE" id="PS01156">
    <property type="entry name" value="TONB_DEPENDENT_REC_2"/>
    <property type="match status" value="1"/>
</dbReference>
<comment type="caution">
    <text evidence="14">The sequence shown here is derived from an EMBL/GenBank/DDBJ whole genome shotgun (WGS) entry which is preliminary data.</text>
</comment>
<dbReference type="SUPFAM" id="SSF56935">
    <property type="entry name" value="Porins"/>
    <property type="match status" value="1"/>
</dbReference>
<evidence type="ECO:0000256" key="7">
    <source>
        <dbReference type="ARBA" id="ARBA00023136"/>
    </source>
</evidence>
<evidence type="ECO:0000256" key="11">
    <source>
        <dbReference type="RuleBase" id="RU003357"/>
    </source>
</evidence>
<evidence type="ECO:0000256" key="3">
    <source>
        <dbReference type="ARBA" id="ARBA00022452"/>
    </source>
</evidence>
<dbReference type="Gene3D" id="2.40.170.20">
    <property type="entry name" value="TonB-dependent receptor, beta-barrel domain"/>
    <property type="match status" value="1"/>
</dbReference>
<keyword evidence="8 14" id="KW-0675">Receptor</keyword>
<dbReference type="InterPro" id="IPR036942">
    <property type="entry name" value="Beta-barrel_TonB_sf"/>
</dbReference>
<keyword evidence="7 10" id="KW-0472">Membrane</keyword>
<dbReference type="InterPro" id="IPR037066">
    <property type="entry name" value="Plug_dom_sf"/>
</dbReference>
<proteinExistence type="inferred from homology"/>
<keyword evidence="4 10" id="KW-0812">Transmembrane</keyword>
<evidence type="ECO:0000256" key="4">
    <source>
        <dbReference type="ARBA" id="ARBA00022692"/>
    </source>
</evidence>
<evidence type="ECO:0000256" key="1">
    <source>
        <dbReference type="ARBA" id="ARBA00004571"/>
    </source>
</evidence>
<dbReference type="InterPro" id="IPR039426">
    <property type="entry name" value="TonB-dep_rcpt-like"/>
</dbReference>
<evidence type="ECO:0000256" key="9">
    <source>
        <dbReference type="ARBA" id="ARBA00023237"/>
    </source>
</evidence>
<evidence type="ECO:0000259" key="12">
    <source>
        <dbReference type="Pfam" id="PF00593"/>
    </source>
</evidence>
<evidence type="ECO:0000259" key="13">
    <source>
        <dbReference type="Pfam" id="PF07715"/>
    </source>
</evidence>
<evidence type="ECO:0000256" key="6">
    <source>
        <dbReference type="ARBA" id="ARBA00023077"/>
    </source>
</evidence>
<evidence type="ECO:0000256" key="2">
    <source>
        <dbReference type="ARBA" id="ARBA00022448"/>
    </source>
</evidence>
<evidence type="ECO:0000256" key="8">
    <source>
        <dbReference type="ARBA" id="ARBA00023170"/>
    </source>
</evidence>
<dbReference type="EMBL" id="JBHUIT010000034">
    <property type="protein sequence ID" value="MFD2257992.1"/>
    <property type="molecule type" value="Genomic_DNA"/>
</dbReference>
<reference evidence="15" key="1">
    <citation type="journal article" date="2019" name="Int. J. Syst. Evol. Microbiol.">
        <title>The Global Catalogue of Microorganisms (GCM) 10K type strain sequencing project: providing services to taxonomists for standard genome sequencing and annotation.</title>
        <authorList>
            <consortium name="The Broad Institute Genomics Platform"/>
            <consortium name="The Broad Institute Genome Sequencing Center for Infectious Disease"/>
            <person name="Wu L."/>
            <person name="Ma J."/>
        </authorList>
    </citation>
    <scope>NUCLEOTIDE SEQUENCE [LARGE SCALE GENOMIC DNA]</scope>
    <source>
        <strain evidence="15">CGMCC 4.7106</strain>
    </source>
</reference>
<evidence type="ECO:0000313" key="15">
    <source>
        <dbReference type="Proteomes" id="UP001597375"/>
    </source>
</evidence>
<dbReference type="Gene3D" id="2.170.130.10">
    <property type="entry name" value="TonB-dependent receptor, plug domain"/>
    <property type="match status" value="1"/>
</dbReference>
<accession>A0ABW5DA97</accession>
<keyword evidence="3 10" id="KW-1134">Transmembrane beta strand</keyword>
<keyword evidence="9 10" id="KW-0998">Cell outer membrane</keyword>
<sequence>MKPFTTLFLTSSIALSAPDTLDTTVIKSADNETLTQKTLEQDRLELSKIPGGTESVDSERYLTGRSSTLADTFALSPGVIAQSRFGSDEARISIRGSGLQRTFHGRGIRFMQDGIPLNLADGGFDMQSVDPLAASHINIWRGGNAISRGSATLGGAIDYLSHTGRSAPGYSARLEAGSYEYLRARFAGGITEGSKDLYFSLSHASQNGFRDHAEQSAQRLFTNFGVQLRDDLETRFYLTAIHTDSDLPGNLTKAQLETNPRQADTSFFGSVPYDNQRNFELFRFANKTTLRSGNNTWDFSAAWTYKDLDHPITPFVGVIDQLSNDLYLGATFTNTDDFLGRENVFRSGLSFTYGETRSALFANNSGSRGALKTNEDQTASNLEFFIENQHHLNGDLSLTTGLSAAYSIRENERFFNATPPALGSLTNYDDSYSNVAPNLGLVYEKNDIQYFTGISGSYEPPSFSEAVTNNIARDAQTAATIEAGTRGTRSFARWDATVYYSKVKDELLTLTDPSTMVSTTTNADDTIHYGIELGTEIDLLGSSWLDENPDQRLVFRSAYTYGSFRFDDDAFYGDNRIAGLPPHLLRSELLWENAQGYYAGPTFEWSPVKSFIDHRNTFAADPYALLGFKVGRRVANGISWFIEAKNLTDEVYSATHGVMDDAGGMDQRQFLPGDGRSVFAGIEWKF</sequence>
<name>A0ABW5DA97_9BACT</name>
<dbReference type="Proteomes" id="UP001597375">
    <property type="component" value="Unassembled WGS sequence"/>
</dbReference>
<dbReference type="InterPro" id="IPR010917">
    <property type="entry name" value="TonB_rcpt_CS"/>
</dbReference>